<accession>A0A177NV28</accession>
<keyword evidence="1" id="KW-0472">Membrane</keyword>
<protein>
    <recommendedName>
        <fullName evidence="5">PEP-CTERM protein-sorting domain-containing protein</fullName>
    </recommendedName>
</protein>
<proteinExistence type="predicted"/>
<evidence type="ECO:0000313" key="3">
    <source>
        <dbReference type="EMBL" id="OAI21099.1"/>
    </source>
</evidence>
<keyword evidence="1" id="KW-0812">Transmembrane</keyword>
<feature type="transmembrane region" description="Helical" evidence="1">
    <location>
        <begin position="215"/>
        <end position="235"/>
    </location>
</feature>
<dbReference type="EMBL" id="LUUK01000111">
    <property type="protein sequence ID" value="OAI21099.1"/>
    <property type="molecule type" value="Genomic_DNA"/>
</dbReference>
<dbReference type="Proteomes" id="UP000077628">
    <property type="component" value="Unassembled WGS sequence"/>
</dbReference>
<dbReference type="OrthoDB" id="5574031at2"/>
<feature type="signal peptide" evidence="2">
    <location>
        <begin position="1"/>
        <end position="27"/>
    </location>
</feature>
<feature type="chain" id="PRO_5008069604" description="PEP-CTERM protein-sorting domain-containing protein" evidence="2">
    <location>
        <begin position="28"/>
        <end position="240"/>
    </location>
</feature>
<gene>
    <name evidence="3" type="ORF">A1355_02775</name>
</gene>
<evidence type="ECO:0000256" key="2">
    <source>
        <dbReference type="SAM" id="SignalP"/>
    </source>
</evidence>
<dbReference type="RefSeq" id="WP_064027109.1">
    <property type="nucleotide sequence ID" value="NZ_LUUK01000111.1"/>
</dbReference>
<evidence type="ECO:0000313" key="4">
    <source>
        <dbReference type="Proteomes" id="UP000077628"/>
    </source>
</evidence>
<name>A0A177NV28_9GAMM</name>
<organism evidence="3 4">
    <name type="scientific">Methylomonas koyamae</name>
    <dbReference type="NCBI Taxonomy" id="702114"/>
    <lineage>
        <taxon>Bacteria</taxon>
        <taxon>Pseudomonadati</taxon>
        <taxon>Pseudomonadota</taxon>
        <taxon>Gammaproteobacteria</taxon>
        <taxon>Methylococcales</taxon>
        <taxon>Methylococcaceae</taxon>
        <taxon>Methylomonas</taxon>
    </lineage>
</organism>
<dbReference type="AlphaFoldDB" id="A0A177NV28"/>
<keyword evidence="1" id="KW-1133">Transmembrane helix</keyword>
<evidence type="ECO:0008006" key="5">
    <source>
        <dbReference type="Google" id="ProtNLM"/>
    </source>
</evidence>
<sequence>MRNHFPLKLLSSLLFSGLLSIAGHADASNLTIDNFNQLQNVTDRGNGRPGEVYVPGATSNSVAEISGSDLAHVSRTFSATATEGRYANKEEIQSGAGALKISNSAGSAGAASILWTFDPTNFTLYGSAILLEVLTIDLDVNIEMVVNDIAVAGSKTVSQTEDFWFDFNQFSNPSVFSNVSSLRLNFTGPQAWDGQFRLLTAGTPTQPDIIGSVPLPPSFVMMGTVLFGFLGAGRLRKATA</sequence>
<evidence type="ECO:0000256" key="1">
    <source>
        <dbReference type="SAM" id="Phobius"/>
    </source>
</evidence>
<keyword evidence="4" id="KW-1185">Reference proteome</keyword>
<keyword evidence="2" id="KW-0732">Signal</keyword>
<reference evidence="4" key="1">
    <citation type="submission" date="2016-03" db="EMBL/GenBank/DDBJ databases">
        <authorList>
            <person name="Heylen K."/>
            <person name="De Vos P."/>
            <person name="Vekeman B."/>
        </authorList>
    </citation>
    <scope>NUCLEOTIDE SEQUENCE [LARGE SCALE GENOMIC DNA]</scope>
    <source>
        <strain evidence="4">R-45383</strain>
    </source>
</reference>
<comment type="caution">
    <text evidence="3">The sequence shown here is derived from an EMBL/GenBank/DDBJ whole genome shotgun (WGS) entry which is preliminary data.</text>
</comment>